<protein>
    <submittedName>
        <fullName evidence="1">Uncharacterized protein</fullName>
    </submittedName>
</protein>
<gene>
    <name evidence="1" type="ORF">Tco_0704561</name>
</gene>
<accession>A0ABQ4Y2Y7</accession>
<dbReference type="EMBL" id="BQNB010010026">
    <property type="protein sequence ID" value="GJS71720.1"/>
    <property type="molecule type" value="Genomic_DNA"/>
</dbReference>
<evidence type="ECO:0000313" key="2">
    <source>
        <dbReference type="Proteomes" id="UP001151760"/>
    </source>
</evidence>
<proteinExistence type="predicted"/>
<comment type="caution">
    <text evidence="1">The sequence shown here is derived from an EMBL/GenBank/DDBJ whole genome shotgun (WGS) entry which is preliminary data.</text>
</comment>
<sequence>MLGPGRYSQWRSRFLRYLDTKSNGEYLKKCIFEGNKTEDTTQGINNDNQSRAVWEIKDLDTMLGNAGSQSGLKTSVSQGEVDDVQTVNMVVPLQAEQVMGIETG</sequence>
<reference evidence="1" key="2">
    <citation type="submission" date="2022-01" db="EMBL/GenBank/DDBJ databases">
        <authorList>
            <person name="Yamashiro T."/>
            <person name="Shiraishi A."/>
            <person name="Satake H."/>
            <person name="Nakayama K."/>
        </authorList>
    </citation>
    <scope>NUCLEOTIDE SEQUENCE</scope>
</reference>
<evidence type="ECO:0000313" key="1">
    <source>
        <dbReference type="EMBL" id="GJS71720.1"/>
    </source>
</evidence>
<name>A0ABQ4Y2Y7_9ASTR</name>
<keyword evidence="2" id="KW-1185">Reference proteome</keyword>
<reference evidence="1" key="1">
    <citation type="journal article" date="2022" name="Int. J. Mol. Sci.">
        <title>Draft Genome of Tanacetum Coccineum: Genomic Comparison of Closely Related Tanacetum-Family Plants.</title>
        <authorList>
            <person name="Yamashiro T."/>
            <person name="Shiraishi A."/>
            <person name="Nakayama K."/>
            <person name="Satake H."/>
        </authorList>
    </citation>
    <scope>NUCLEOTIDE SEQUENCE</scope>
</reference>
<dbReference type="Proteomes" id="UP001151760">
    <property type="component" value="Unassembled WGS sequence"/>
</dbReference>
<organism evidence="1 2">
    <name type="scientific">Tanacetum coccineum</name>
    <dbReference type="NCBI Taxonomy" id="301880"/>
    <lineage>
        <taxon>Eukaryota</taxon>
        <taxon>Viridiplantae</taxon>
        <taxon>Streptophyta</taxon>
        <taxon>Embryophyta</taxon>
        <taxon>Tracheophyta</taxon>
        <taxon>Spermatophyta</taxon>
        <taxon>Magnoliopsida</taxon>
        <taxon>eudicotyledons</taxon>
        <taxon>Gunneridae</taxon>
        <taxon>Pentapetalae</taxon>
        <taxon>asterids</taxon>
        <taxon>campanulids</taxon>
        <taxon>Asterales</taxon>
        <taxon>Asteraceae</taxon>
        <taxon>Asteroideae</taxon>
        <taxon>Anthemideae</taxon>
        <taxon>Anthemidinae</taxon>
        <taxon>Tanacetum</taxon>
    </lineage>
</organism>